<evidence type="ECO:0000256" key="1">
    <source>
        <dbReference type="ARBA" id="ARBA00006914"/>
    </source>
</evidence>
<reference evidence="7 8" key="1">
    <citation type="submission" date="2014-04" db="EMBL/GenBank/DDBJ databases">
        <authorList>
            <consortium name="DOE Joint Genome Institute"/>
            <person name="Kuo A."/>
            <person name="Tarkka M."/>
            <person name="Buscot F."/>
            <person name="Kohler A."/>
            <person name="Nagy L.G."/>
            <person name="Floudas D."/>
            <person name="Copeland A."/>
            <person name="Barry K.W."/>
            <person name="Cichocki N."/>
            <person name="Veneault-Fourrey C."/>
            <person name="LaButti K."/>
            <person name="Lindquist E.A."/>
            <person name="Lipzen A."/>
            <person name="Lundell T."/>
            <person name="Morin E."/>
            <person name="Murat C."/>
            <person name="Sun H."/>
            <person name="Tunlid A."/>
            <person name="Henrissat B."/>
            <person name="Grigoriev I.V."/>
            <person name="Hibbett D.S."/>
            <person name="Martin F."/>
            <person name="Nordberg H.P."/>
            <person name="Cantor M.N."/>
            <person name="Hua S.X."/>
        </authorList>
    </citation>
    <scope>NUCLEOTIDE SEQUENCE [LARGE SCALE GENOMIC DNA]</scope>
    <source>
        <strain evidence="7 8">F 1598</strain>
    </source>
</reference>
<dbReference type="Pfam" id="PF00004">
    <property type="entry name" value="AAA"/>
    <property type="match status" value="2"/>
</dbReference>
<dbReference type="PROSITE" id="PS00674">
    <property type="entry name" value="AAA"/>
    <property type="match status" value="1"/>
</dbReference>
<dbReference type="Gene3D" id="3.40.50.300">
    <property type="entry name" value="P-loop containing nucleotide triphosphate hydrolases"/>
    <property type="match status" value="2"/>
</dbReference>
<dbReference type="PANTHER" id="PTHR23077:SF171">
    <property type="entry name" value="NUCLEAR VALOSIN-CONTAINING PROTEIN-LIKE"/>
    <property type="match status" value="1"/>
</dbReference>
<protein>
    <recommendedName>
        <fullName evidence="6">AAA+ ATPase domain-containing protein</fullName>
    </recommendedName>
</protein>
<dbReference type="GO" id="GO:0005524">
    <property type="term" value="F:ATP binding"/>
    <property type="evidence" value="ECO:0007669"/>
    <property type="project" value="UniProtKB-KW"/>
</dbReference>
<dbReference type="InterPro" id="IPR050168">
    <property type="entry name" value="AAA_ATPase_domain"/>
</dbReference>
<feature type="region of interest" description="Disordered" evidence="5">
    <location>
        <begin position="57"/>
        <end position="126"/>
    </location>
</feature>
<feature type="domain" description="AAA+ ATPase" evidence="6">
    <location>
        <begin position="161"/>
        <end position="301"/>
    </location>
</feature>
<dbReference type="InParanoid" id="A0A0C3FZ62"/>
<dbReference type="STRING" id="765440.A0A0C3FZ62"/>
<evidence type="ECO:0000256" key="3">
    <source>
        <dbReference type="ARBA" id="ARBA00022741"/>
    </source>
</evidence>
<dbReference type="OrthoDB" id="27435at2759"/>
<evidence type="ECO:0000256" key="2">
    <source>
        <dbReference type="ARBA" id="ARBA00022737"/>
    </source>
</evidence>
<dbReference type="GO" id="GO:1990275">
    <property type="term" value="F:preribosome binding"/>
    <property type="evidence" value="ECO:0007669"/>
    <property type="project" value="TreeGrafter"/>
</dbReference>
<dbReference type="AlphaFoldDB" id="A0A0C3FZ62"/>
<dbReference type="FunCoup" id="A0A0C3FZ62">
    <property type="interactions" value="772"/>
</dbReference>
<dbReference type="EMBL" id="KN832986">
    <property type="protein sequence ID" value="KIM85084.1"/>
    <property type="molecule type" value="Genomic_DNA"/>
</dbReference>
<comment type="similarity">
    <text evidence="1">Belongs to the AAA ATPase family.</text>
</comment>
<dbReference type="PANTHER" id="PTHR23077">
    <property type="entry name" value="AAA-FAMILY ATPASE"/>
    <property type="match status" value="1"/>
</dbReference>
<feature type="domain" description="AAA+ ATPase" evidence="6">
    <location>
        <begin position="499"/>
        <end position="635"/>
    </location>
</feature>
<gene>
    <name evidence="7" type="ORF">PILCRDRAFT_817918</name>
</gene>
<dbReference type="InterPro" id="IPR027417">
    <property type="entry name" value="P-loop_NTPase"/>
</dbReference>
<keyword evidence="2" id="KW-0677">Repeat</keyword>
<dbReference type="HOGENOM" id="CLU_000688_8_1_1"/>
<reference evidence="8" key="2">
    <citation type="submission" date="2015-01" db="EMBL/GenBank/DDBJ databases">
        <title>Evolutionary Origins and Diversification of the Mycorrhizal Mutualists.</title>
        <authorList>
            <consortium name="DOE Joint Genome Institute"/>
            <consortium name="Mycorrhizal Genomics Consortium"/>
            <person name="Kohler A."/>
            <person name="Kuo A."/>
            <person name="Nagy L.G."/>
            <person name="Floudas D."/>
            <person name="Copeland A."/>
            <person name="Barry K.W."/>
            <person name="Cichocki N."/>
            <person name="Veneault-Fourrey C."/>
            <person name="LaButti K."/>
            <person name="Lindquist E.A."/>
            <person name="Lipzen A."/>
            <person name="Lundell T."/>
            <person name="Morin E."/>
            <person name="Murat C."/>
            <person name="Riley R."/>
            <person name="Ohm R."/>
            <person name="Sun H."/>
            <person name="Tunlid A."/>
            <person name="Henrissat B."/>
            <person name="Grigoriev I.V."/>
            <person name="Hibbett D.S."/>
            <person name="Martin F."/>
        </authorList>
    </citation>
    <scope>NUCLEOTIDE SEQUENCE [LARGE SCALE GENOMIC DNA]</scope>
    <source>
        <strain evidence="8">F 1598</strain>
    </source>
</reference>
<evidence type="ECO:0000313" key="7">
    <source>
        <dbReference type="EMBL" id="KIM85084.1"/>
    </source>
</evidence>
<dbReference type="Pfam" id="PF17862">
    <property type="entry name" value="AAA_lid_3"/>
    <property type="match status" value="2"/>
</dbReference>
<dbReference type="GO" id="GO:0016887">
    <property type="term" value="F:ATP hydrolysis activity"/>
    <property type="evidence" value="ECO:0007669"/>
    <property type="project" value="InterPro"/>
</dbReference>
<sequence>MEISGSNALNKSMLGLWSNQRRTKLNLNSSNAASASNTPIPTPPIEEATINAAVTNATEGEASSSTQAAPASSAVDVDAIAGPDARTSTVSGKRKVRSTRTGEESSKRTKLSAGVTPRDHAPPNTRLSDLGGVDVCVEKMLELVAMPLCHPEVYLHTGVQPPRGVLLHGPPGCGKTLLANAMAGELGVPFISISAPSIVSGMSGESEKTLRDTFDEAKRVAPCLLFIDEIDAITPKRESAQREMERRIVAQFLTCMDDMSWDKTDNKPVIVVGATNRPDALDAALRRAGRFDHEISMGVPDEESRAKILKVLSAKLRLEGDFDFTALAKSTPGYVGADLSALTGAAGIIAVKRIFKQLSEGTLILPDAIDVSENPEQDTYMVIDPPISTPQPLQILPLRQAPFFDISFQSSPSSIAHFLNAHPDPLTETQLAPLCITSSDFTLALKQVQPSSKREGFATVPDVTWSDIGALHGTREELHMAIVQPIRRPELFSAVGIEAACGVLLWGPPGCGKTLLAKAVANESRANFISVKGPELLNKYVGESERAVRQVFSRARASSPCVIFFDELDALVPRRDDSLSESSARVVNTLLTELDGLDARKSVYVIAATNRPDMIDPAMVRPGRLDKLLYVDLPGLNERAEIVRTMVRKVPLGEGEGGDGVKVMEGIETIVRERCEGYSGADLAALVREAGVIALRKTLGALDEMDDGTREEDRRPLSVKVGVQDFVRALDKVGPSVSVAQRRKYEGLRSKFAGLPVGARKDEEKADEKEKVV</sequence>
<dbReference type="GO" id="GO:0003723">
    <property type="term" value="F:RNA binding"/>
    <property type="evidence" value="ECO:0007669"/>
    <property type="project" value="TreeGrafter"/>
</dbReference>
<dbReference type="FunFam" id="3.40.50.300:FF:000365">
    <property type="entry name" value="Ribosome biogenesis ATPase RIX7"/>
    <property type="match status" value="1"/>
</dbReference>
<keyword evidence="8" id="KW-1185">Reference proteome</keyword>
<name>A0A0C3FZ62_PILCF</name>
<dbReference type="GO" id="GO:0005634">
    <property type="term" value="C:nucleus"/>
    <property type="evidence" value="ECO:0007669"/>
    <property type="project" value="TreeGrafter"/>
</dbReference>
<dbReference type="Gene3D" id="1.10.8.60">
    <property type="match status" value="2"/>
</dbReference>
<dbReference type="InterPro" id="IPR003960">
    <property type="entry name" value="ATPase_AAA_CS"/>
</dbReference>
<dbReference type="SUPFAM" id="SSF52540">
    <property type="entry name" value="P-loop containing nucleoside triphosphate hydrolases"/>
    <property type="match status" value="2"/>
</dbReference>
<dbReference type="InterPro" id="IPR003593">
    <property type="entry name" value="AAA+_ATPase"/>
</dbReference>
<keyword evidence="4" id="KW-0067">ATP-binding</keyword>
<dbReference type="InterPro" id="IPR041569">
    <property type="entry name" value="AAA_lid_3"/>
</dbReference>
<dbReference type="Proteomes" id="UP000054166">
    <property type="component" value="Unassembled WGS sequence"/>
</dbReference>
<evidence type="ECO:0000259" key="6">
    <source>
        <dbReference type="SMART" id="SM00382"/>
    </source>
</evidence>
<dbReference type="SMART" id="SM00382">
    <property type="entry name" value="AAA"/>
    <property type="match status" value="2"/>
</dbReference>
<dbReference type="GO" id="GO:0042254">
    <property type="term" value="P:ribosome biogenesis"/>
    <property type="evidence" value="ECO:0007669"/>
    <property type="project" value="TreeGrafter"/>
</dbReference>
<dbReference type="FunFam" id="3.40.50.300:FF:000018">
    <property type="entry name" value="Cell division control 48"/>
    <property type="match status" value="1"/>
</dbReference>
<evidence type="ECO:0000256" key="4">
    <source>
        <dbReference type="ARBA" id="ARBA00022840"/>
    </source>
</evidence>
<dbReference type="InterPro" id="IPR003959">
    <property type="entry name" value="ATPase_AAA_core"/>
</dbReference>
<evidence type="ECO:0000256" key="5">
    <source>
        <dbReference type="SAM" id="MobiDB-lite"/>
    </source>
</evidence>
<keyword evidence="3" id="KW-0547">Nucleotide-binding</keyword>
<organism evidence="7 8">
    <name type="scientific">Piloderma croceum (strain F 1598)</name>
    <dbReference type="NCBI Taxonomy" id="765440"/>
    <lineage>
        <taxon>Eukaryota</taxon>
        <taxon>Fungi</taxon>
        <taxon>Dikarya</taxon>
        <taxon>Basidiomycota</taxon>
        <taxon>Agaricomycotina</taxon>
        <taxon>Agaricomycetes</taxon>
        <taxon>Agaricomycetidae</taxon>
        <taxon>Atheliales</taxon>
        <taxon>Atheliaceae</taxon>
        <taxon>Piloderma</taxon>
    </lineage>
</organism>
<accession>A0A0C3FZ62</accession>
<evidence type="ECO:0000313" key="8">
    <source>
        <dbReference type="Proteomes" id="UP000054166"/>
    </source>
</evidence>
<dbReference type="CDD" id="cd19518">
    <property type="entry name" value="RecA-like_NVL_r1-like"/>
    <property type="match status" value="1"/>
</dbReference>
<dbReference type="CDD" id="cd19530">
    <property type="entry name" value="RecA-like_NVL_r2-like"/>
    <property type="match status" value="1"/>
</dbReference>
<proteinExistence type="inferred from homology"/>
<feature type="compositionally biased region" description="Low complexity" evidence="5">
    <location>
        <begin position="62"/>
        <end position="81"/>
    </location>
</feature>